<reference evidence="2 3" key="1">
    <citation type="submission" date="2024-05" db="EMBL/GenBank/DDBJ databases">
        <title>Genome sequencing and assembly of Indian major carp, Cirrhinus mrigala (Hamilton, 1822).</title>
        <authorList>
            <person name="Mohindra V."/>
            <person name="Chowdhury L.M."/>
            <person name="Lal K."/>
            <person name="Jena J.K."/>
        </authorList>
    </citation>
    <scope>NUCLEOTIDE SEQUENCE [LARGE SCALE GENOMIC DNA]</scope>
    <source>
        <strain evidence="2">CM1030</strain>
        <tissue evidence="2">Blood</tissue>
    </source>
</reference>
<feature type="compositionally biased region" description="Polar residues" evidence="1">
    <location>
        <begin position="43"/>
        <end position="70"/>
    </location>
</feature>
<evidence type="ECO:0000313" key="3">
    <source>
        <dbReference type="Proteomes" id="UP001529510"/>
    </source>
</evidence>
<proteinExistence type="predicted"/>
<feature type="compositionally biased region" description="Basic and acidic residues" evidence="1">
    <location>
        <begin position="9"/>
        <end position="39"/>
    </location>
</feature>
<feature type="region of interest" description="Disordered" evidence="1">
    <location>
        <begin position="1"/>
        <end position="70"/>
    </location>
</feature>
<gene>
    <name evidence="2" type="ORF">M9458_012308</name>
</gene>
<evidence type="ECO:0000313" key="2">
    <source>
        <dbReference type="EMBL" id="KAL0194012.1"/>
    </source>
</evidence>
<protein>
    <submittedName>
        <fullName evidence="2">Uncharacterized protein</fullName>
    </submittedName>
</protein>
<keyword evidence="3" id="KW-1185">Reference proteome</keyword>
<dbReference type="InterPro" id="IPR036047">
    <property type="entry name" value="F-box-like_dom_sf"/>
</dbReference>
<evidence type="ECO:0000256" key="1">
    <source>
        <dbReference type="SAM" id="MobiDB-lite"/>
    </source>
</evidence>
<dbReference type="EMBL" id="JAMKFB020000005">
    <property type="protein sequence ID" value="KAL0194012.1"/>
    <property type="molecule type" value="Genomic_DNA"/>
</dbReference>
<dbReference type="SUPFAM" id="SSF81383">
    <property type="entry name" value="F-box domain"/>
    <property type="match status" value="1"/>
</dbReference>
<feature type="non-terminal residue" evidence="2">
    <location>
        <position position="164"/>
    </location>
</feature>
<dbReference type="AlphaFoldDB" id="A0ABD0R693"/>
<sequence length="164" mass="18787">MGTEEDELSAFREEWKQELKTNTKTSSKDKEGYFGHPSKDGSALQQSTSFWEKQSNASHQSQPTPKDQPQYVSIAEGLLDGRSSPLLDRIEQERTRRKRAPESEALNTDAPPKKVNKCQKLLEQFLQDLNEVNDIPFFDVELPYELALKIFHFLGRTDLGRCAQ</sequence>
<name>A0ABD0R693_CIRMR</name>
<feature type="region of interest" description="Disordered" evidence="1">
    <location>
        <begin position="82"/>
        <end position="112"/>
    </location>
</feature>
<organism evidence="2 3">
    <name type="scientific">Cirrhinus mrigala</name>
    <name type="common">Mrigala</name>
    <dbReference type="NCBI Taxonomy" id="683832"/>
    <lineage>
        <taxon>Eukaryota</taxon>
        <taxon>Metazoa</taxon>
        <taxon>Chordata</taxon>
        <taxon>Craniata</taxon>
        <taxon>Vertebrata</taxon>
        <taxon>Euteleostomi</taxon>
        <taxon>Actinopterygii</taxon>
        <taxon>Neopterygii</taxon>
        <taxon>Teleostei</taxon>
        <taxon>Ostariophysi</taxon>
        <taxon>Cypriniformes</taxon>
        <taxon>Cyprinidae</taxon>
        <taxon>Labeoninae</taxon>
        <taxon>Labeonini</taxon>
        <taxon>Cirrhinus</taxon>
    </lineage>
</organism>
<accession>A0ABD0R693</accession>
<dbReference type="Proteomes" id="UP001529510">
    <property type="component" value="Unassembled WGS sequence"/>
</dbReference>
<comment type="caution">
    <text evidence="2">The sequence shown here is derived from an EMBL/GenBank/DDBJ whole genome shotgun (WGS) entry which is preliminary data.</text>
</comment>